<feature type="transmembrane region" description="Helical" evidence="8">
    <location>
        <begin position="53"/>
        <end position="75"/>
    </location>
</feature>
<evidence type="ECO:0000313" key="10">
    <source>
        <dbReference type="Proteomes" id="UP000199476"/>
    </source>
</evidence>
<dbReference type="InterPro" id="IPR007227">
    <property type="entry name" value="Cell_shape_determining_MreD"/>
</dbReference>
<evidence type="ECO:0000256" key="2">
    <source>
        <dbReference type="ARBA" id="ARBA00007776"/>
    </source>
</evidence>
<comment type="subcellular location">
    <subcellularLocation>
        <location evidence="1">Cell membrane</location>
        <topology evidence="1">Multi-pass membrane protein</topology>
    </subcellularLocation>
</comment>
<name>A0A1G9PAT4_9FIRM</name>
<dbReference type="RefSeq" id="WP_089760433.1">
    <property type="nucleotide sequence ID" value="NZ_FNGO01000012.1"/>
</dbReference>
<feature type="transmembrane region" description="Helical" evidence="8">
    <location>
        <begin position="6"/>
        <end position="23"/>
    </location>
</feature>
<feature type="transmembrane region" description="Helical" evidence="8">
    <location>
        <begin position="138"/>
        <end position="158"/>
    </location>
</feature>
<dbReference type="NCBIfam" id="TIGR03426">
    <property type="entry name" value="shape_MreD"/>
    <property type="match status" value="1"/>
</dbReference>
<reference evidence="9 10" key="1">
    <citation type="submission" date="2016-10" db="EMBL/GenBank/DDBJ databases">
        <authorList>
            <person name="de Groot N.N."/>
        </authorList>
    </citation>
    <scope>NUCLEOTIDE SEQUENCE [LARGE SCALE GENOMIC DNA]</scope>
    <source>
        <strain evidence="9 10">SLAS-1</strain>
    </source>
</reference>
<dbReference type="Gene3D" id="1.10.1760.20">
    <property type="match status" value="1"/>
</dbReference>
<feature type="transmembrane region" description="Helical" evidence="8">
    <location>
        <begin position="96"/>
        <end position="118"/>
    </location>
</feature>
<protein>
    <submittedName>
        <fullName evidence="9">Rod shape-determining protein MreD</fullName>
    </submittedName>
</protein>
<keyword evidence="5" id="KW-0133">Cell shape</keyword>
<dbReference type="Proteomes" id="UP000199476">
    <property type="component" value="Unassembled WGS sequence"/>
</dbReference>
<evidence type="ECO:0000256" key="5">
    <source>
        <dbReference type="ARBA" id="ARBA00022960"/>
    </source>
</evidence>
<organism evidence="9 10">
    <name type="scientific">Halarsenatibacter silvermanii</name>
    <dbReference type="NCBI Taxonomy" id="321763"/>
    <lineage>
        <taxon>Bacteria</taxon>
        <taxon>Bacillati</taxon>
        <taxon>Bacillota</taxon>
        <taxon>Clostridia</taxon>
        <taxon>Halanaerobiales</taxon>
        <taxon>Halarsenatibacteraceae</taxon>
        <taxon>Halarsenatibacter</taxon>
    </lineage>
</organism>
<evidence type="ECO:0000256" key="8">
    <source>
        <dbReference type="SAM" id="Phobius"/>
    </source>
</evidence>
<evidence type="ECO:0000256" key="3">
    <source>
        <dbReference type="ARBA" id="ARBA00022475"/>
    </source>
</evidence>
<dbReference type="OrthoDB" id="9796616at2"/>
<dbReference type="STRING" id="321763.SAMN04488692_11261"/>
<evidence type="ECO:0000256" key="4">
    <source>
        <dbReference type="ARBA" id="ARBA00022692"/>
    </source>
</evidence>
<accession>A0A1G9PAT4</accession>
<evidence type="ECO:0000256" key="6">
    <source>
        <dbReference type="ARBA" id="ARBA00022989"/>
    </source>
</evidence>
<comment type="similarity">
    <text evidence="2">Belongs to the MreD family.</text>
</comment>
<evidence type="ECO:0000256" key="1">
    <source>
        <dbReference type="ARBA" id="ARBA00004651"/>
    </source>
</evidence>
<feature type="transmembrane region" description="Helical" evidence="8">
    <location>
        <begin position="30"/>
        <end position="47"/>
    </location>
</feature>
<keyword evidence="7 8" id="KW-0472">Membrane</keyword>
<evidence type="ECO:0000313" key="9">
    <source>
        <dbReference type="EMBL" id="SDL95916.1"/>
    </source>
</evidence>
<gene>
    <name evidence="9" type="ORF">SAMN04488692_11261</name>
</gene>
<evidence type="ECO:0000256" key="7">
    <source>
        <dbReference type="ARBA" id="ARBA00023136"/>
    </source>
</evidence>
<sequence length="168" mass="18551">MRDVLVYLLVLLLVLILQVSLFSRLPAASYGPDLILVLVFSIGFLFGPKKGGGFGFAAGLLQDVLLGAGLGNYTISRIIIGAFAGKVRGRIFPEKIFLITPVILGFALIQEIIIFLLSENVIFRIDFRNAFISQFLPSALYTTLVGMIIYVIIYFLFFGGGQDYEEED</sequence>
<dbReference type="EMBL" id="FNGO01000012">
    <property type="protein sequence ID" value="SDL95916.1"/>
    <property type="molecule type" value="Genomic_DNA"/>
</dbReference>
<proteinExistence type="inferred from homology"/>
<dbReference type="Pfam" id="PF04093">
    <property type="entry name" value="MreD"/>
    <property type="match status" value="1"/>
</dbReference>
<keyword evidence="4 8" id="KW-0812">Transmembrane</keyword>
<dbReference type="GO" id="GO:0005886">
    <property type="term" value="C:plasma membrane"/>
    <property type="evidence" value="ECO:0007669"/>
    <property type="project" value="UniProtKB-SubCell"/>
</dbReference>
<keyword evidence="3" id="KW-1003">Cell membrane</keyword>
<dbReference type="AlphaFoldDB" id="A0A1G9PAT4"/>
<dbReference type="GO" id="GO:0008360">
    <property type="term" value="P:regulation of cell shape"/>
    <property type="evidence" value="ECO:0007669"/>
    <property type="project" value="UniProtKB-KW"/>
</dbReference>
<keyword evidence="6 8" id="KW-1133">Transmembrane helix</keyword>
<keyword evidence="10" id="KW-1185">Reference proteome</keyword>